<reference evidence="1" key="1">
    <citation type="submission" date="2014-09" db="EMBL/GenBank/DDBJ databases">
        <authorList>
            <person name="Magalhaes I.L.F."/>
            <person name="Oliveira U."/>
            <person name="Santos F.R."/>
            <person name="Vidigal T.H.D.A."/>
            <person name="Brescovit A.D."/>
            <person name="Santos A.J."/>
        </authorList>
    </citation>
    <scope>NUCLEOTIDE SEQUENCE</scope>
    <source>
        <tissue evidence="1">Shoot tissue taken approximately 20 cm above the soil surface</tissue>
    </source>
</reference>
<dbReference type="EMBL" id="GBRH01238813">
    <property type="protein sequence ID" value="JAD59082.1"/>
    <property type="molecule type" value="Transcribed_RNA"/>
</dbReference>
<evidence type="ECO:0000313" key="1">
    <source>
        <dbReference type="EMBL" id="JAD59082.1"/>
    </source>
</evidence>
<dbReference type="AlphaFoldDB" id="A0A0A9BII3"/>
<sequence>MYAITPHKYVIHAPSSTSMAIKVPRGQSLATEE</sequence>
<accession>A0A0A9BII3</accession>
<protein>
    <submittedName>
        <fullName evidence="1">Uncharacterized protein</fullName>
    </submittedName>
</protein>
<organism evidence="1">
    <name type="scientific">Arundo donax</name>
    <name type="common">Giant reed</name>
    <name type="synonym">Donax arundinaceus</name>
    <dbReference type="NCBI Taxonomy" id="35708"/>
    <lineage>
        <taxon>Eukaryota</taxon>
        <taxon>Viridiplantae</taxon>
        <taxon>Streptophyta</taxon>
        <taxon>Embryophyta</taxon>
        <taxon>Tracheophyta</taxon>
        <taxon>Spermatophyta</taxon>
        <taxon>Magnoliopsida</taxon>
        <taxon>Liliopsida</taxon>
        <taxon>Poales</taxon>
        <taxon>Poaceae</taxon>
        <taxon>PACMAD clade</taxon>
        <taxon>Arundinoideae</taxon>
        <taxon>Arundineae</taxon>
        <taxon>Arundo</taxon>
    </lineage>
</organism>
<reference evidence="1" key="2">
    <citation type="journal article" date="2015" name="Data Brief">
        <title>Shoot transcriptome of the giant reed, Arundo donax.</title>
        <authorList>
            <person name="Barrero R.A."/>
            <person name="Guerrero F.D."/>
            <person name="Moolhuijzen P."/>
            <person name="Goolsby J.A."/>
            <person name="Tidwell J."/>
            <person name="Bellgard S.E."/>
            <person name="Bellgard M.I."/>
        </authorList>
    </citation>
    <scope>NUCLEOTIDE SEQUENCE</scope>
    <source>
        <tissue evidence="1">Shoot tissue taken approximately 20 cm above the soil surface</tissue>
    </source>
</reference>
<name>A0A0A9BII3_ARUDO</name>
<proteinExistence type="predicted"/>